<protein>
    <submittedName>
        <fullName evidence="1">Uncharacterized protein</fullName>
    </submittedName>
</protein>
<sequence>MTRIQEWGFVFSHFLNDSGQFTIQDSMTEKIDNSYSAGATKFLIKQVGRYILIMDNAGMNHH</sequence>
<evidence type="ECO:0000313" key="1">
    <source>
        <dbReference type="EMBL" id="SVD80265.1"/>
    </source>
</evidence>
<gene>
    <name evidence="1" type="ORF">METZ01_LOCUS433119</name>
</gene>
<name>A0A382YBP9_9ZZZZ</name>
<dbReference type="EMBL" id="UINC01174240">
    <property type="protein sequence ID" value="SVD80265.1"/>
    <property type="molecule type" value="Genomic_DNA"/>
</dbReference>
<organism evidence="1">
    <name type="scientific">marine metagenome</name>
    <dbReference type="NCBI Taxonomy" id="408172"/>
    <lineage>
        <taxon>unclassified sequences</taxon>
        <taxon>metagenomes</taxon>
        <taxon>ecological metagenomes</taxon>
    </lineage>
</organism>
<dbReference type="AlphaFoldDB" id="A0A382YBP9"/>
<feature type="non-terminal residue" evidence="1">
    <location>
        <position position="62"/>
    </location>
</feature>
<proteinExistence type="predicted"/>
<accession>A0A382YBP9</accession>
<reference evidence="1" key="1">
    <citation type="submission" date="2018-05" db="EMBL/GenBank/DDBJ databases">
        <authorList>
            <person name="Lanie J.A."/>
            <person name="Ng W.-L."/>
            <person name="Kazmierczak K.M."/>
            <person name="Andrzejewski T.M."/>
            <person name="Davidsen T.M."/>
            <person name="Wayne K.J."/>
            <person name="Tettelin H."/>
            <person name="Glass J.I."/>
            <person name="Rusch D."/>
            <person name="Podicherti R."/>
            <person name="Tsui H.-C.T."/>
            <person name="Winkler M.E."/>
        </authorList>
    </citation>
    <scope>NUCLEOTIDE SEQUENCE</scope>
</reference>